<dbReference type="InterPro" id="IPR000014">
    <property type="entry name" value="PAS"/>
</dbReference>
<organism evidence="7 8">
    <name type="scientific">Mucilaginibacter humi</name>
    <dbReference type="NCBI Taxonomy" id="2732510"/>
    <lineage>
        <taxon>Bacteria</taxon>
        <taxon>Pseudomonadati</taxon>
        <taxon>Bacteroidota</taxon>
        <taxon>Sphingobacteriia</taxon>
        <taxon>Sphingobacteriales</taxon>
        <taxon>Sphingobacteriaceae</taxon>
        <taxon>Mucilaginibacter</taxon>
    </lineage>
</organism>
<dbReference type="InterPro" id="IPR001610">
    <property type="entry name" value="PAC"/>
</dbReference>
<dbReference type="SUPFAM" id="SSF55785">
    <property type="entry name" value="PYP-like sensor domain (PAS domain)"/>
    <property type="match status" value="1"/>
</dbReference>
<dbReference type="Proteomes" id="UP000566071">
    <property type="component" value="Unassembled WGS sequence"/>
</dbReference>
<protein>
    <recommendedName>
        <fullName evidence="2">histidine kinase</fullName>
        <ecNumber evidence="2">2.7.13.3</ecNumber>
    </recommendedName>
</protein>
<dbReference type="InterPro" id="IPR013655">
    <property type="entry name" value="PAS_fold_3"/>
</dbReference>
<evidence type="ECO:0000256" key="1">
    <source>
        <dbReference type="ARBA" id="ARBA00000085"/>
    </source>
</evidence>
<keyword evidence="8" id="KW-1185">Reference proteome</keyword>
<evidence type="ECO:0000256" key="2">
    <source>
        <dbReference type="ARBA" id="ARBA00012438"/>
    </source>
</evidence>
<keyword evidence="3" id="KW-0597">Phosphoprotein</keyword>
<feature type="domain" description="PAS" evidence="6">
    <location>
        <begin position="24"/>
        <end position="69"/>
    </location>
</feature>
<comment type="caution">
    <text evidence="7">The sequence shown here is derived from an EMBL/GenBank/DDBJ whole genome shotgun (WGS) entry which is preliminary data.</text>
</comment>
<accession>A0ABX1W5D9</accession>
<dbReference type="SMART" id="SM00086">
    <property type="entry name" value="PAC"/>
    <property type="match status" value="1"/>
</dbReference>
<dbReference type="EC" id="2.7.13.3" evidence="2"/>
<dbReference type="CDD" id="cd00130">
    <property type="entry name" value="PAS"/>
    <property type="match status" value="1"/>
</dbReference>
<keyword evidence="4" id="KW-0808">Transferase</keyword>
<keyword evidence="5" id="KW-0418">Kinase</keyword>
<dbReference type="InterPro" id="IPR035965">
    <property type="entry name" value="PAS-like_dom_sf"/>
</dbReference>
<dbReference type="PANTHER" id="PTHR43304:SF1">
    <property type="entry name" value="PAC DOMAIN-CONTAINING PROTEIN"/>
    <property type="match status" value="1"/>
</dbReference>
<comment type="catalytic activity">
    <reaction evidence="1">
        <text>ATP + protein L-histidine = ADP + protein N-phospho-L-histidine.</text>
        <dbReference type="EC" id="2.7.13.3"/>
    </reaction>
</comment>
<evidence type="ECO:0000256" key="5">
    <source>
        <dbReference type="ARBA" id="ARBA00022777"/>
    </source>
</evidence>
<dbReference type="PROSITE" id="PS50112">
    <property type="entry name" value="PAS"/>
    <property type="match status" value="1"/>
</dbReference>
<reference evidence="7 8" key="1">
    <citation type="submission" date="2020-05" db="EMBL/GenBank/DDBJ databases">
        <authorList>
            <person name="Khan S.A."/>
            <person name="Jeon C.O."/>
            <person name="Chun B.H."/>
        </authorList>
    </citation>
    <scope>NUCLEOTIDE SEQUENCE [LARGE SCALE GENOMIC DNA]</scope>
    <source>
        <strain evidence="7 8">S1162</strain>
    </source>
</reference>
<dbReference type="EMBL" id="JABFCR010000006">
    <property type="protein sequence ID" value="NNU33262.1"/>
    <property type="molecule type" value="Genomic_DNA"/>
</dbReference>
<proteinExistence type="predicted"/>
<gene>
    <name evidence="7" type="ORF">HK413_02130</name>
</gene>
<dbReference type="Pfam" id="PF08447">
    <property type="entry name" value="PAS_3"/>
    <property type="match status" value="1"/>
</dbReference>
<evidence type="ECO:0000256" key="3">
    <source>
        <dbReference type="ARBA" id="ARBA00022553"/>
    </source>
</evidence>
<evidence type="ECO:0000256" key="4">
    <source>
        <dbReference type="ARBA" id="ARBA00022679"/>
    </source>
</evidence>
<evidence type="ECO:0000259" key="6">
    <source>
        <dbReference type="PROSITE" id="PS50112"/>
    </source>
</evidence>
<dbReference type="InterPro" id="IPR052162">
    <property type="entry name" value="Sensor_kinase/Photoreceptor"/>
</dbReference>
<dbReference type="NCBIfam" id="TIGR00229">
    <property type="entry name" value="sensory_box"/>
    <property type="match status" value="1"/>
</dbReference>
<dbReference type="Gene3D" id="3.30.450.20">
    <property type="entry name" value="PAS domain"/>
    <property type="match status" value="1"/>
</dbReference>
<name>A0ABX1W5D9_9SPHI</name>
<evidence type="ECO:0000313" key="8">
    <source>
        <dbReference type="Proteomes" id="UP000566071"/>
    </source>
</evidence>
<dbReference type="PANTHER" id="PTHR43304">
    <property type="entry name" value="PHYTOCHROME-LIKE PROTEIN CPH1"/>
    <property type="match status" value="1"/>
</dbReference>
<evidence type="ECO:0000313" key="7">
    <source>
        <dbReference type="EMBL" id="NNU33262.1"/>
    </source>
</evidence>
<sequence>MYTIIWRYTGYNCKKAAEKALIESSNQYQALIESVDGVVWEADANTFKFTYISNKINKILGYTSEQWLSDPDFWANHIYETDRHWAINFCQTQTRKVLNHVFDYRMLKADGGLVWIKDLVSVIAENGVPKLLRGVMIDITSSKLLSDPDNLEKNVLELVADKEQDLQGILATYLKGIESLLPHMNCSLMQVKNNKLFVLAAPSLPKDYPGCHKRSAYQQTGRLLRRLGLSKGESDRV</sequence>